<reference evidence="1" key="1">
    <citation type="submission" date="2016-10" db="EMBL/GenBank/DDBJ databases">
        <authorList>
            <person name="de Groot N.N."/>
        </authorList>
    </citation>
    <scope>NUCLEOTIDE SEQUENCE</scope>
</reference>
<dbReference type="AlphaFoldDB" id="A0A1W1BUA0"/>
<organism evidence="1">
    <name type="scientific">hydrothermal vent metagenome</name>
    <dbReference type="NCBI Taxonomy" id="652676"/>
    <lineage>
        <taxon>unclassified sequences</taxon>
        <taxon>metagenomes</taxon>
        <taxon>ecological metagenomes</taxon>
    </lineage>
</organism>
<gene>
    <name evidence="1" type="ORF">MNB_SV-6-681</name>
</gene>
<name>A0A1W1BUA0_9ZZZZ</name>
<dbReference type="EMBL" id="FPHC01000041">
    <property type="protein sequence ID" value="SFV57055.1"/>
    <property type="molecule type" value="Genomic_DNA"/>
</dbReference>
<protein>
    <submittedName>
        <fullName evidence="1">Uncharacterized protein</fullName>
    </submittedName>
</protein>
<proteinExistence type="predicted"/>
<sequence length="292" mass="33609">MNTQRVVRLFIFATSLLLAQTPCERPAFIKALTLSSTLKSLERYPDIKRNYQSLKGLCVDQISFKEGKYQWKMLLVTHPRQSKGPFWFLPHDNEQTAFASAIYATKRYGGGFLAVMANDRRYFEGQDPNRNFGNTVRTARNCKKQNYPAPIYSKVIFSIIDHYKYRSFPYLALHNNLDGKGSISILKESNNITNYRAYSHISKGSKGGLNDEDSLIYIAGTDKTPNRSKLNALLKKGINTRYERVDTNNNDCSLSNFVVLNRHSTNYYNIETQHGDLETQKRMIDMLMQLIK</sequence>
<accession>A0A1W1BUA0</accession>
<evidence type="ECO:0000313" key="1">
    <source>
        <dbReference type="EMBL" id="SFV57055.1"/>
    </source>
</evidence>